<dbReference type="PANTHER" id="PTHR33361">
    <property type="entry name" value="GLR0591 PROTEIN"/>
    <property type="match status" value="1"/>
</dbReference>
<evidence type="ECO:0000313" key="1">
    <source>
        <dbReference type="EMBL" id="WXA95470.1"/>
    </source>
</evidence>
<dbReference type="PANTHER" id="PTHR33361:SF2">
    <property type="entry name" value="DUF885 DOMAIN-CONTAINING PROTEIN"/>
    <property type="match status" value="1"/>
</dbReference>
<proteinExistence type="predicted"/>
<keyword evidence="2" id="KW-1185">Reference proteome</keyword>
<accession>A0ABZ2KD20</accession>
<evidence type="ECO:0000313" key="2">
    <source>
        <dbReference type="Proteomes" id="UP001379533"/>
    </source>
</evidence>
<dbReference type="InterPro" id="IPR010281">
    <property type="entry name" value="DUF885"/>
</dbReference>
<gene>
    <name evidence="1" type="ORF">LZC95_01270</name>
</gene>
<sequence length="552" mass="61146">MTVLQLADTMLDLLAEEDPLNELLQGYPGYEHRLPDPEEAAEARLRERAQAVIQSARALEPPAEDKVTHALVLQQAESLVDRIDARLIEHTMADYITAPIAKLFLALPLVRVTRPEQEEAYLERLEAVPQYLGKAAERHRQGVAAQRFPVAERVQAAVARLDAYLAEPEVDPLRRPTLTGARAEQRERLLAEKVRPAFAEYREVLAGEIAPHGRPEERPGLCWLPNGAATYAAVARTHTTTGHTPGELHRIGLELIERLADEYVAIGGSLFGVRTVAEVHERMRTDPAMRWKDGDELLACARAAIDRAEAAAPSWFGRLPSHRCALERTPAEAETSVAAAYYIPAPMDGSHPGTYYANTYRANERSRYGMEATSFHEAVPGHHFQITIAQELKELHMLRQVAGINAYIEGWGLYAERLADEMGLYSGAIDRLGMLAADSMRAARLVVDTGLHALGWSRARVVEYLQANTVMDDVEIQAETDRYIEMPGQALSYMVGRLELQRMRSKAQVELGAAFDFRAFHDLLLGGGALPMAVLDGVVSEWTQGLRTSKSG</sequence>
<protein>
    <submittedName>
        <fullName evidence="1">DUF885 domain-containing protein</fullName>
    </submittedName>
</protein>
<dbReference type="Pfam" id="PF05960">
    <property type="entry name" value="DUF885"/>
    <property type="match status" value="1"/>
</dbReference>
<dbReference type="EMBL" id="CP089982">
    <property type="protein sequence ID" value="WXA95470.1"/>
    <property type="molecule type" value="Genomic_DNA"/>
</dbReference>
<dbReference type="RefSeq" id="WP_394846076.1">
    <property type="nucleotide sequence ID" value="NZ_CP089982.1"/>
</dbReference>
<organism evidence="1 2">
    <name type="scientific">Pendulispora brunnea</name>
    <dbReference type="NCBI Taxonomy" id="2905690"/>
    <lineage>
        <taxon>Bacteria</taxon>
        <taxon>Pseudomonadati</taxon>
        <taxon>Myxococcota</taxon>
        <taxon>Myxococcia</taxon>
        <taxon>Myxococcales</taxon>
        <taxon>Sorangiineae</taxon>
        <taxon>Pendulisporaceae</taxon>
        <taxon>Pendulispora</taxon>
    </lineage>
</organism>
<reference evidence="1 2" key="1">
    <citation type="submission" date="2021-12" db="EMBL/GenBank/DDBJ databases">
        <title>Discovery of the Pendulisporaceae a myxobacterial family with distinct sporulation behavior and unique specialized metabolism.</title>
        <authorList>
            <person name="Garcia R."/>
            <person name="Popoff A."/>
            <person name="Bader C.D."/>
            <person name="Loehr J."/>
            <person name="Walesch S."/>
            <person name="Walt C."/>
            <person name="Boldt J."/>
            <person name="Bunk B."/>
            <person name="Haeckl F.J.F.P.J."/>
            <person name="Gunesch A.P."/>
            <person name="Birkelbach J."/>
            <person name="Nuebel U."/>
            <person name="Pietschmann T."/>
            <person name="Bach T."/>
            <person name="Mueller R."/>
        </authorList>
    </citation>
    <scope>NUCLEOTIDE SEQUENCE [LARGE SCALE GENOMIC DNA]</scope>
    <source>
        <strain evidence="1 2">MSr12523</strain>
    </source>
</reference>
<name>A0ABZ2KD20_9BACT</name>
<dbReference type="Proteomes" id="UP001379533">
    <property type="component" value="Chromosome"/>
</dbReference>